<protein>
    <submittedName>
        <fullName evidence="1">Uncharacterized protein</fullName>
    </submittedName>
</protein>
<organism evidence="1 2">
    <name type="scientific">Streptomyces noursei</name>
    <name type="common">Streptomyces albulus</name>
    <dbReference type="NCBI Taxonomy" id="1971"/>
    <lineage>
        <taxon>Bacteria</taxon>
        <taxon>Bacillati</taxon>
        <taxon>Actinomycetota</taxon>
        <taxon>Actinomycetes</taxon>
        <taxon>Kitasatosporales</taxon>
        <taxon>Streptomycetaceae</taxon>
        <taxon>Streptomyces</taxon>
    </lineage>
</organism>
<reference evidence="1 2" key="1">
    <citation type="journal article" date="2019" name="Microbiol. Resour. Announc.">
        <title>Draft Genome Sequence of the Most Traditional epsilon-Poly-l-Lysine Producer, Streptomyces albulus NBRC14147.</title>
        <authorList>
            <person name="Yamanaka K."/>
            <person name="Hamano Y."/>
        </authorList>
    </citation>
    <scope>NUCLEOTIDE SEQUENCE [LARGE SCALE GENOMIC DNA]</scope>
    <source>
        <strain evidence="1 2">NBRC 14147</strain>
    </source>
</reference>
<sequence>MANSSHTQDEILQLGAEAAAQCTMPRGGLSSPVGSTTFRSACLDLNYHAGIAAARAGYTSEEVGPEAADLFRRGFTRYLGDSEHFHTR</sequence>
<name>A0A401R2A1_STRNR</name>
<dbReference type="AlphaFoldDB" id="A0A401R2A1"/>
<evidence type="ECO:0000313" key="1">
    <source>
        <dbReference type="EMBL" id="GCB91757.1"/>
    </source>
</evidence>
<gene>
    <name evidence="1" type="ORF">SALB_04497</name>
</gene>
<dbReference type="EMBL" id="BHXC01000006">
    <property type="protein sequence ID" value="GCB91757.1"/>
    <property type="molecule type" value="Genomic_DNA"/>
</dbReference>
<proteinExistence type="predicted"/>
<dbReference type="RefSeq" id="WP_124428148.1">
    <property type="nucleotide sequence ID" value="NZ_BHXC01000006.1"/>
</dbReference>
<dbReference type="Proteomes" id="UP000288351">
    <property type="component" value="Unassembled WGS sequence"/>
</dbReference>
<evidence type="ECO:0000313" key="2">
    <source>
        <dbReference type="Proteomes" id="UP000288351"/>
    </source>
</evidence>
<accession>A0A401R2A1</accession>
<comment type="caution">
    <text evidence="1">The sequence shown here is derived from an EMBL/GenBank/DDBJ whole genome shotgun (WGS) entry which is preliminary data.</text>
</comment>